<evidence type="ECO:0000313" key="13">
    <source>
        <dbReference type="Proteomes" id="UP000006002"/>
    </source>
</evidence>
<evidence type="ECO:0000256" key="8">
    <source>
        <dbReference type="ARBA" id="ARBA00038436"/>
    </source>
</evidence>
<dbReference type="EMBL" id="AAVO02000001">
    <property type="protein sequence ID" value="EDM89131.1"/>
    <property type="molecule type" value="Genomic_DNA"/>
</dbReference>
<feature type="transmembrane region" description="Helical" evidence="10">
    <location>
        <begin position="63"/>
        <end position="85"/>
    </location>
</feature>
<evidence type="ECO:0000256" key="3">
    <source>
        <dbReference type="ARBA" id="ARBA00022475"/>
    </source>
</evidence>
<keyword evidence="4" id="KW-0997">Cell inner membrane</keyword>
<comment type="caution">
    <text evidence="12">The sequence shown here is derived from an EMBL/GenBank/DDBJ whole genome shotgun (WGS) entry which is preliminary data.</text>
</comment>
<evidence type="ECO:0000259" key="11">
    <source>
        <dbReference type="Pfam" id="PF04290"/>
    </source>
</evidence>
<keyword evidence="3" id="KW-1003">Cell membrane</keyword>
<evidence type="ECO:0000256" key="5">
    <source>
        <dbReference type="ARBA" id="ARBA00022692"/>
    </source>
</evidence>
<organism evidence="12 13">
    <name type="scientific">Blautia obeum ATCC 29174</name>
    <dbReference type="NCBI Taxonomy" id="411459"/>
    <lineage>
        <taxon>Bacteria</taxon>
        <taxon>Bacillati</taxon>
        <taxon>Bacillota</taxon>
        <taxon>Clostridia</taxon>
        <taxon>Lachnospirales</taxon>
        <taxon>Lachnospiraceae</taxon>
        <taxon>Blautia</taxon>
    </lineage>
</organism>
<keyword evidence="7 10" id="KW-0472">Membrane</keyword>
<protein>
    <submittedName>
        <fullName evidence="12">TRAP transporter, DctQ-like membrane protein</fullName>
    </submittedName>
</protein>
<evidence type="ECO:0000313" key="12">
    <source>
        <dbReference type="EMBL" id="EDM89131.1"/>
    </source>
</evidence>
<keyword evidence="6 10" id="KW-1133">Transmembrane helix</keyword>
<dbReference type="PANTHER" id="PTHR35011:SF4">
    <property type="entry name" value="SLL1102 PROTEIN"/>
    <property type="match status" value="1"/>
</dbReference>
<reference evidence="12 13" key="1">
    <citation type="submission" date="2007-03" db="EMBL/GenBank/DDBJ databases">
        <authorList>
            <person name="Fulton L."/>
            <person name="Clifton S."/>
            <person name="Fulton B."/>
            <person name="Xu J."/>
            <person name="Minx P."/>
            <person name="Pepin K.H."/>
            <person name="Johnson M."/>
            <person name="Thiruvilangam P."/>
            <person name="Bhonagiri V."/>
            <person name="Nash W.E."/>
            <person name="Mardis E.R."/>
            <person name="Wilson R.K."/>
        </authorList>
    </citation>
    <scope>NUCLEOTIDE SEQUENCE [LARGE SCALE GENOMIC DNA]</scope>
    <source>
        <strain evidence="12 13">ATCC 29174</strain>
    </source>
</reference>
<evidence type="ECO:0000256" key="6">
    <source>
        <dbReference type="ARBA" id="ARBA00022989"/>
    </source>
</evidence>
<dbReference type="HOGENOM" id="CLU_086356_9_4_9"/>
<evidence type="ECO:0000256" key="1">
    <source>
        <dbReference type="ARBA" id="ARBA00004429"/>
    </source>
</evidence>
<feature type="transmembrane region" description="Helical" evidence="10">
    <location>
        <begin position="105"/>
        <end position="124"/>
    </location>
</feature>
<gene>
    <name evidence="12" type="ORF">RUMOBE_00254</name>
</gene>
<evidence type="ECO:0000256" key="4">
    <source>
        <dbReference type="ARBA" id="ARBA00022519"/>
    </source>
</evidence>
<accession>A5ZMN8</accession>
<dbReference type="PANTHER" id="PTHR35011">
    <property type="entry name" value="2,3-DIKETO-L-GULONATE TRAP TRANSPORTER SMALL PERMEASE PROTEIN YIAM"/>
    <property type="match status" value="1"/>
</dbReference>
<dbReference type="RefSeq" id="WP_005428050.1">
    <property type="nucleotide sequence ID" value="NZ_DS264340.1"/>
</dbReference>
<dbReference type="GO" id="GO:0005886">
    <property type="term" value="C:plasma membrane"/>
    <property type="evidence" value="ECO:0007669"/>
    <property type="project" value="UniProtKB-SubCell"/>
</dbReference>
<dbReference type="Proteomes" id="UP000006002">
    <property type="component" value="Unassembled WGS sequence"/>
</dbReference>
<proteinExistence type="inferred from homology"/>
<dbReference type="Pfam" id="PF04290">
    <property type="entry name" value="DctQ"/>
    <property type="match status" value="1"/>
</dbReference>
<dbReference type="eggNOG" id="COG3090">
    <property type="taxonomic scope" value="Bacteria"/>
</dbReference>
<dbReference type="InterPro" id="IPR055348">
    <property type="entry name" value="DctQ"/>
</dbReference>
<evidence type="ECO:0000256" key="7">
    <source>
        <dbReference type="ARBA" id="ARBA00023136"/>
    </source>
</evidence>
<keyword evidence="2" id="KW-0813">Transport</keyword>
<name>A5ZMN8_9FIRM</name>
<evidence type="ECO:0000256" key="2">
    <source>
        <dbReference type="ARBA" id="ARBA00022448"/>
    </source>
</evidence>
<dbReference type="InterPro" id="IPR007387">
    <property type="entry name" value="TRAP_DctQ"/>
</dbReference>
<feature type="domain" description="Tripartite ATP-independent periplasmic transporters DctQ component" evidence="11">
    <location>
        <begin position="1"/>
        <end position="129"/>
    </location>
</feature>
<keyword evidence="5 10" id="KW-0812">Transmembrane</keyword>
<comment type="subcellular location">
    <subcellularLocation>
        <location evidence="1">Cell inner membrane</location>
        <topology evidence="1">Multi-pass membrane protein</topology>
    </subcellularLocation>
</comment>
<evidence type="ECO:0000256" key="10">
    <source>
        <dbReference type="SAM" id="Phobius"/>
    </source>
</evidence>
<reference evidence="12 13" key="2">
    <citation type="submission" date="2007-04" db="EMBL/GenBank/DDBJ databases">
        <title>Draft genome sequence of Ruminococcus obeum (ATCC 29174).</title>
        <authorList>
            <person name="Sudarsanam P."/>
            <person name="Ley R."/>
            <person name="Guruge J."/>
            <person name="Turnbaugh P.J."/>
            <person name="Mahowald M."/>
            <person name="Liep D."/>
            <person name="Gordon J."/>
        </authorList>
    </citation>
    <scope>NUCLEOTIDE SEQUENCE [LARGE SCALE GENOMIC DNA]</scope>
    <source>
        <strain evidence="12 13">ATCC 29174</strain>
    </source>
</reference>
<feature type="region of interest" description="Disordered" evidence="9">
    <location>
        <begin position="162"/>
        <end position="185"/>
    </location>
</feature>
<sequence>MTLIMGIQVFCRYVLGMSLSWSEELTRYLFIWCGFLSVSYCSKKCLSIKIEQFVAIFPRRGKAIFKVVNHTFELIFFIYMIPFAYSYMMSSVHSGQLSPACGIPMYYVQAAPLVSFVLVTFRVLQRWIIEFRVARGENVFDPAHPERNTPESFIQANAESHNESALESGIDNRINTIKNSNEEEH</sequence>
<comment type="similarity">
    <text evidence="8">Belongs to the TRAP transporter small permease family.</text>
</comment>
<evidence type="ECO:0000256" key="9">
    <source>
        <dbReference type="SAM" id="MobiDB-lite"/>
    </source>
</evidence>
<dbReference type="AlphaFoldDB" id="A5ZMN8"/>